<gene>
    <name evidence="3" type="ORF">PGLA1383_LOCUS43159</name>
</gene>
<evidence type="ECO:0000313" key="3">
    <source>
        <dbReference type="EMBL" id="CAE8626210.1"/>
    </source>
</evidence>
<dbReference type="EMBL" id="CAJNNV010028934">
    <property type="protein sequence ID" value="CAE8626210.1"/>
    <property type="molecule type" value="Genomic_DNA"/>
</dbReference>
<organism evidence="3 4">
    <name type="scientific">Polarella glacialis</name>
    <name type="common">Dinoflagellate</name>
    <dbReference type="NCBI Taxonomy" id="89957"/>
    <lineage>
        <taxon>Eukaryota</taxon>
        <taxon>Sar</taxon>
        <taxon>Alveolata</taxon>
        <taxon>Dinophyceae</taxon>
        <taxon>Suessiales</taxon>
        <taxon>Suessiaceae</taxon>
        <taxon>Polarella</taxon>
    </lineage>
</organism>
<feature type="compositionally biased region" description="Low complexity" evidence="1">
    <location>
        <begin position="477"/>
        <end position="489"/>
    </location>
</feature>
<feature type="region of interest" description="Disordered" evidence="1">
    <location>
        <begin position="473"/>
        <end position="521"/>
    </location>
</feature>
<dbReference type="Gene3D" id="2.60.200.20">
    <property type="match status" value="2"/>
</dbReference>
<dbReference type="SUPFAM" id="SSF49879">
    <property type="entry name" value="SMAD/FHA domain"/>
    <property type="match status" value="2"/>
</dbReference>
<dbReference type="InterPro" id="IPR000253">
    <property type="entry name" value="FHA_dom"/>
</dbReference>
<dbReference type="AlphaFoldDB" id="A0A813GLQ2"/>
<dbReference type="Proteomes" id="UP000654075">
    <property type="component" value="Unassembled WGS sequence"/>
</dbReference>
<dbReference type="OrthoDB" id="422108at2759"/>
<keyword evidence="4" id="KW-1185">Reference proteome</keyword>
<protein>
    <recommendedName>
        <fullName evidence="2">FHA domain-containing protein</fullName>
    </recommendedName>
</protein>
<comment type="caution">
    <text evidence="3">The sequence shown here is derived from an EMBL/GenBank/DDBJ whole genome shotgun (WGS) entry which is preliminary data.</text>
</comment>
<reference evidence="3" key="1">
    <citation type="submission" date="2021-02" db="EMBL/GenBank/DDBJ databases">
        <authorList>
            <person name="Dougan E. K."/>
            <person name="Rhodes N."/>
            <person name="Thang M."/>
            <person name="Chan C."/>
        </authorList>
    </citation>
    <scope>NUCLEOTIDE SEQUENCE</scope>
</reference>
<feature type="domain" description="FHA" evidence="2">
    <location>
        <begin position="134"/>
        <end position="194"/>
    </location>
</feature>
<sequence>MDTEFLQERVHADWQMLVTFTYTIRSLEQEASVPVRHQLPGGTPDRLVLMLCSAHMAQRDLYSAAGFGTCHENCHGICERDTELSRRDIGQLAALGLVAQQSLLSFISVSAIAFDVSAMPVEARTVPLKADGTFLLGRSHQCGYFENLLGGEVASRYLCCISRAHLEISPHREPGCFEVHNLSANPVAIAGPKLGKGESGILRPNSCIDFIGTHSDGSGQTVVYLKLKLLENGSSQSERRPAGGEALAFNKPPTELLLEAMGGSESRDAGNLLPSIEEQLGHGGPSFFLALEGTCLRKDFPEADRVIEGTSHGITVGRAHQKDLHTEAFRREIREYLSRDHFRIDRDRDGYFSLVALSSNPIWRARNGQRRELERGEQPLSIIHGDAILLFTGATDCTPDGPENLGSLKWTFHDACNSRRSDVMRENDTIPQLNQMHAGLSGHSFGGSLSDKDRGCLPQGIFGWEGGDDAGHGYSAGGASKRSSSARRGTVTFDDADDQDRGRMSSMRPATGYVRDLPPER</sequence>
<evidence type="ECO:0000256" key="1">
    <source>
        <dbReference type="SAM" id="MobiDB-lite"/>
    </source>
</evidence>
<accession>A0A813GLQ2</accession>
<evidence type="ECO:0000259" key="2">
    <source>
        <dbReference type="PROSITE" id="PS50006"/>
    </source>
</evidence>
<dbReference type="PROSITE" id="PS50006">
    <property type="entry name" value="FHA_DOMAIN"/>
    <property type="match status" value="1"/>
</dbReference>
<dbReference type="InterPro" id="IPR008984">
    <property type="entry name" value="SMAD_FHA_dom_sf"/>
</dbReference>
<evidence type="ECO:0000313" key="4">
    <source>
        <dbReference type="Proteomes" id="UP000654075"/>
    </source>
</evidence>
<name>A0A813GLQ2_POLGL</name>
<proteinExistence type="predicted"/>